<dbReference type="Proteomes" id="UP000095558">
    <property type="component" value="Unassembled WGS sequence"/>
</dbReference>
<sequence length="70" mass="7722">MENNLNADILDKITKTCTCKSISRAKIKESIKNGAHTVDEVSKDTGACTGSCHGFRCKSKIEDLIRDYSK</sequence>
<name>A0A174FLF4_9CLOT</name>
<dbReference type="InterPro" id="IPR007419">
    <property type="entry name" value="BFD-like_2Fe2S-bd_dom"/>
</dbReference>
<organism evidence="2 3">
    <name type="scientific">Clostridium disporicum</name>
    <dbReference type="NCBI Taxonomy" id="84024"/>
    <lineage>
        <taxon>Bacteria</taxon>
        <taxon>Bacillati</taxon>
        <taxon>Bacillota</taxon>
        <taxon>Clostridia</taxon>
        <taxon>Eubacteriales</taxon>
        <taxon>Clostridiaceae</taxon>
        <taxon>Clostridium</taxon>
    </lineage>
</organism>
<gene>
    <name evidence="2" type="ORF">ERS852470_00624</name>
</gene>
<dbReference type="EMBL" id="CYZV01000005">
    <property type="protein sequence ID" value="CUN74670.1"/>
    <property type="molecule type" value="Genomic_DNA"/>
</dbReference>
<dbReference type="Gene3D" id="1.10.10.1100">
    <property type="entry name" value="BFD-like [2Fe-2S]-binding domain"/>
    <property type="match status" value="1"/>
</dbReference>
<evidence type="ECO:0000313" key="3">
    <source>
        <dbReference type="Proteomes" id="UP000095558"/>
    </source>
</evidence>
<evidence type="ECO:0000259" key="1">
    <source>
        <dbReference type="Pfam" id="PF04324"/>
    </source>
</evidence>
<evidence type="ECO:0000313" key="2">
    <source>
        <dbReference type="EMBL" id="CUN74670.1"/>
    </source>
</evidence>
<dbReference type="RefSeq" id="WP_042401988.1">
    <property type="nucleotide sequence ID" value="NZ_CYYT01000019.1"/>
</dbReference>
<accession>A0A174FLF4</accession>
<protein>
    <submittedName>
        <fullName evidence="2">BFD/(2Fe-2S)-binding domain-containing protein</fullName>
    </submittedName>
</protein>
<dbReference type="OrthoDB" id="1629586at2"/>
<dbReference type="GeneID" id="83013168"/>
<dbReference type="Pfam" id="PF04324">
    <property type="entry name" value="Fer2_BFD"/>
    <property type="match status" value="1"/>
</dbReference>
<dbReference type="AlphaFoldDB" id="A0A174FLF4"/>
<proteinExistence type="predicted"/>
<feature type="domain" description="BFD-like [2Fe-2S]-binding" evidence="1">
    <location>
        <begin position="17"/>
        <end position="66"/>
    </location>
</feature>
<reference evidence="2 3" key="1">
    <citation type="submission" date="2015-09" db="EMBL/GenBank/DDBJ databases">
        <authorList>
            <consortium name="Pathogen Informatics"/>
        </authorList>
    </citation>
    <scope>NUCLEOTIDE SEQUENCE [LARGE SCALE GENOMIC DNA]</scope>
    <source>
        <strain evidence="2 3">2789STDY5834855</strain>
    </source>
</reference>
<dbReference type="InterPro" id="IPR041854">
    <property type="entry name" value="BFD-like_2Fe2S-bd_dom_sf"/>
</dbReference>